<accession>X1PCW0</accession>
<dbReference type="EMBL" id="BARV01026384">
    <property type="protein sequence ID" value="GAI40306.1"/>
    <property type="molecule type" value="Genomic_DNA"/>
</dbReference>
<reference evidence="1" key="1">
    <citation type="journal article" date="2014" name="Front. Microbiol.">
        <title>High frequency of phylogenetically diverse reductive dehalogenase-homologous genes in deep subseafloor sedimentary metagenomes.</title>
        <authorList>
            <person name="Kawai M."/>
            <person name="Futagami T."/>
            <person name="Toyoda A."/>
            <person name="Takaki Y."/>
            <person name="Nishi S."/>
            <person name="Hori S."/>
            <person name="Arai W."/>
            <person name="Tsubouchi T."/>
            <person name="Morono Y."/>
            <person name="Uchiyama I."/>
            <person name="Ito T."/>
            <person name="Fujiyama A."/>
            <person name="Inagaki F."/>
            <person name="Takami H."/>
        </authorList>
    </citation>
    <scope>NUCLEOTIDE SEQUENCE</scope>
    <source>
        <strain evidence="1">Expedition CK06-06</strain>
    </source>
</reference>
<protein>
    <submittedName>
        <fullName evidence="1">Uncharacterized protein</fullName>
    </submittedName>
</protein>
<comment type="caution">
    <text evidence="1">The sequence shown here is derived from an EMBL/GenBank/DDBJ whole genome shotgun (WGS) entry which is preliminary data.</text>
</comment>
<gene>
    <name evidence="1" type="ORF">S06H3_42637</name>
</gene>
<name>X1PCW0_9ZZZZ</name>
<evidence type="ECO:0000313" key="1">
    <source>
        <dbReference type="EMBL" id="GAI40306.1"/>
    </source>
</evidence>
<feature type="non-terminal residue" evidence="1">
    <location>
        <position position="263"/>
    </location>
</feature>
<feature type="non-terminal residue" evidence="1">
    <location>
        <position position="1"/>
    </location>
</feature>
<dbReference type="AlphaFoldDB" id="X1PCW0"/>
<sequence>NRACAQLKEHWETDGYLYFEYDKDDGSTGYLKSKASIRGNNVYRARVWNRHRDLLTFCEVNKGISYIIPDDHGHHANILKFVLTVNPGGWNRDDFNSFYSTYFYDLFIKRIRNEYPGVVVARSFEVSTKKARGYLHFNVIAIFPDHEFAIYEHTSRKRKHLNGEPIKSWRLQYYYEYKALEAGDPGNSKEFFNDMWDCGNVDVRAVTGPGDLAEYCLKYHIKYFTAPEYAKTQDLTLATLSLYDKRAFSFPRESIIRGTMGFA</sequence>
<organism evidence="1">
    <name type="scientific">marine sediment metagenome</name>
    <dbReference type="NCBI Taxonomy" id="412755"/>
    <lineage>
        <taxon>unclassified sequences</taxon>
        <taxon>metagenomes</taxon>
        <taxon>ecological metagenomes</taxon>
    </lineage>
</organism>
<proteinExistence type="predicted"/>